<evidence type="ECO:0000256" key="4">
    <source>
        <dbReference type="ARBA" id="ARBA00023014"/>
    </source>
</evidence>
<evidence type="ECO:0000256" key="2">
    <source>
        <dbReference type="ARBA" id="ARBA00022723"/>
    </source>
</evidence>
<evidence type="ECO:0000313" key="7">
    <source>
        <dbReference type="Proteomes" id="UP000281985"/>
    </source>
</evidence>
<gene>
    <name evidence="6" type="ORF">EAX61_11060</name>
</gene>
<organism evidence="6 7">
    <name type="scientific">Dokdonia sinensis</name>
    <dbReference type="NCBI Taxonomy" id="2479847"/>
    <lineage>
        <taxon>Bacteria</taxon>
        <taxon>Pseudomonadati</taxon>
        <taxon>Bacteroidota</taxon>
        <taxon>Flavobacteriia</taxon>
        <taxon>Flavobacteriales</taxon>
        <taxon>Flavobacteriaceae</taxon>
        <taxon>Dokdonia</taxon>
    </lineage>
</organism>
<sequence>MSKIKDYSNGEITVHWEPSKCWHFGACVRMLPDVYDPEKKPWITPEDATTEALKNQIAQCPSGALSYSMDSQTITSAEEGIRHLNILKDGPILSKKEVLVTYEDGTKETKFTRRSYCRCGASDNLPFCNGNHNKNNFKAEAHNPE</sequence>
<dbReference type="Pfam" id="PF09360">
    <property type="entry name" value="zf-CDGSH"/>
    <property type="match status" value="1"/>
</dbReference>
<keyword evidence="1" id="KW-0001">2Fe-2S</keyword>
<keyword evidence="2" id="KW-0479">Metal-binding</keyword>
<dbReference type="Proteomes" id="UP000281985">
    <property type="component" value="Unassembled WGS sequence"/>
</dbReference>
<comment type="caution">
    <text evidence="6">The sequence shown here is derived from an EMBL/GenBank/DDBJ whole genome shotgun (WGS) entry which is preliminary data.</text>
</comment>
<keyword evidence="4" id="KW-0411">Iron-sulfur</keyword>
<dbReference type="Pfam" id="PF06902">
    <property type="entry name" value="Fer4_19"/>
    <property type="match status" value="1"/>
</dbReference>
<dbReference type="Gene3D" id="3.40.5.90">
    <property type="entry name" value="CDGSH iron-sulfur domain, mitoNEET-type"/>
    <property type="match status" value="1"/>
</dbReference>
<dbReference type="SMART" id="SM00704">
    <property type="entry name" value="ZnF_CDGSH"/>
    <property type="match status" value="1"/>
</dbReference>
<evidence type="ECO:0000256" key="3">
    <source>
        <dbReference type="ARBA" id="ARBA00023004"/>
    </source>
</evidence>
<accession>A0A3M0FYD3</accession>
<name>A0A3M0FYD3_9FLAO</name>
<keyword evidence="7" id="KW-1185">Reference proteome</keyword>
<evidence type="ECO:0000313" key="6">
    <source>
        <dbReference type="EMBL" id="RMB57644.1"/>
    </source>
</evidence>
<keyword evidence="3" id="KW-0408">Iron</keyword>
<dbReference type="RefSeq" id="WP_121917751.1">
    <property type="nucleotide sequence ID" value="NZ_REFV01000010.1"/>
</dbReference>
<dbReference type="GO" id="GO:0005737">
    <property type="term" value="C:cytoplasm"/>
    <property type="evidence" value="ECO:0007669"/>
    <property type="project" value="UniProtKB-ARBA"/>
</dbReference>
<feature type="domain" description="Iron-binding zinc finger CDGSH type" evidence="5">
    <location>
        <begin position="95"/>
        <end position="138"/>
    </location>
</feature>
<dbReference type="InterPro" id="IPR010693">
    <property type="entry name" value="Divergent_4Fe-4S_mono-cluster"/>
</dbReference>
<dbReference type="GO" id="GO:0051537">
    <property type="term" value="F:2 iron, 2 sulfur cluster binding"/>
    <property type="evidence" value="ECO:0007669"/>
    <property type="project" value="UniProtKB-KW"/>
</dbReference>
<dbReference type="OrthoDB" id="9795032at2"/>
<evidence type="ECO:0000256" key="1">
    <source>
        <dbReference type="ARBA" id="ARBA00022714"/>
    </source>
</evidence>
<dbReference type="InterPro" id="IPR018967">
    <property type="entry name" value="FeS-contain_CDGSH-typ"/>
</dbReference>
<dbReference type="EMBL" id="REFV01000010">
    <property type="protein sequence ID" value="RMB57644.1"/>
    <property type="molecule type" value="Genomic_DNA"/>
</dbReference>
<dbReference type="AlphaFoldDB" id="A0A3M0FYD3"/>
<reference evidence="6 7" key="1">
    <citation type="submission" date="2018-10" db="EMBL/GenBank/DDBJ databases">
        <title>Dokdonia luteus sp. nov., isolated from sea water.</title>
        <authorList>
            <person name="Zhou L.Y."/>
            <person name="Du Z.J."/>
        </authorList>
    </citation>
    <scope>NUCLEOTIDE SEQUENCE [LARGE SCALE GENOMIC DNA]</scope>
    <source>
        <strain evidence="6 7">SH27</strain>
    </source>
</reference>
<proteinExistence type="predicted"/>
<protein>
    <recommendedName>
        <fullName evidence="5">Iron-binding zinc finger CDGSH type domain-containing protein</fullName>
    </recommendedName>
</protein>
<dbReference type="GO" id="GO:0046872">
    <property type="term" value="F:metal ion binding"/>
    <property type="evidence" value="ECO:0007669"/>
    <property type="project" value="UniProtKB-KW"/>
</dbReference>
<evidence type="ECO:0000259" key="5">
    <source>
        <dbReference type="SMART" id="SM00704"/>
    </source>
</evidence>
<dbReference type="InterPro" id="IPR042216">
    <property type="entry name" value="MitoNEET_CISD"/>
</dbReference>